<feature type="region of interest" description="Disordered" evidence="1">
    <location>
        <begin position="38"/>
        <end position="139"/>
    </location>
</feature>
<accession>A0AAN8WFP3</accession>
<feature type="compositionally biased region" description="Basic and acidic residues" evidence="1">
    <location>
        <begin position="327"/>
        <end position="345"/>
    </location>
</feature>
<protein>
    <submittedName>
        <fullName evidence="2">Uncharacterized protein</fullName>
    </submittedName>
</protein>
<evidence type="ECO:0000313" key="3">
    <source>
        <dbReference type="Proteomes" id="UP001381693"/>
    </source>
</evidence>
<feature type="compositionally biased region" description="Basic residues" evidence="1">
    <location>
        <begin position="346"/>
        <end position="357"/>
    </location>
</feature>
<dbReference type="Proteomes" id="UP001381693">
    <property type="component" value="Unassembled WGS sequence"/>
</dbReference>
<feature type="compositionally biased region" description="Acidic residues" evidence="1">
    <location>
        <begin position="187"/>
        <end position="203"/>
    </location>
</feature>
<feature type="region of interest" description="Disordered" evidence="1">
    <location>
        <begin position="160"/>
        <end position="216"/>
    </location>
</feature>
<evidence type="ECO:0000313" key="2">
    <source>
        <dbReference type="EMBL" id="KAK7065475.1"/>
    </source>
</evidence>
<reference evidence="2 3" key="1">
    <citation type="submission" date="2023-11" db="EMBL/GenBank/DDBJ databases">
        <title>Halocaridina rubra genome assembly.</title>
        <authorList>
            <person name="Smith C."/>
        </authorList>
    </citation>
    <scope>NUCLEOTIDE SEQUENCE [LARGE SCALE GENOMIC DNA]</scope>
    <source>
        <strain evidence="2">EP-1</strain>
        <tissue evidence="2">Whole</tissue>
    </source>
</reference>
<name>A0AAN8WFP3_HALRR</name>
<dbReference type="AlphaFoldDB" id="A0AAN8WFP3"/>
<sequence length="461" mass="52831">MQRLLEREKEMKREKEREEQRIREKTLLHQQFHQRYGLDHVSMSTDEGETASIGSRVRIQRQPLFMQSPSLPRPNQSPEEESPCSNKYSDILTKGLVVNASDERKLSDTPSQSKVTDEDSERKSSDTPSQSKTTDDSAICMQIEENLHVPSCSKTIRSTYISGRSAKDRHFSPHFRKGSRHRFPSEDMTDDDNDDDDDEEEDGTASPDRVMEVPDRLVRPKSLITQFKAQHIARRSEIGSAEQLDERTPGQRYSLLSYRDWLKEGQSKNEYVWTSFRPVAGLIRSKSEPRLPQANAVQQFRAKVDKIQVKKAQRQPPFEGKGSFTKSEPRSRSASRKRDSQEHRSASRKRDKWKGYRKLGETPSRNRSKKRLSVSSKDSNLDNISLSKDQSQALSSPLTNHVSRDSGKSLLAELAYTENSYMELLSSEQPLIIRFVSPRPLCLGDMVSNSLSESPHLRSFN</sequence>
<feature type="compositionally biased region" description="Basic and acidic residues" evidence="1">
    <location>
        <begin position="115"/>
        <end position="125"/>
    </location>
</feature>
<proteinExistence type="predicted"/>
<feature type="compositionally biased region" description="Polar residues" evidence="1">
    <location>
        <begin position="373"/>
        <end position="401"/>
    </location>
</feature>
<feature type="compositionally biased region" description="Polar residues" evidence="1">
    <location>
        <begin position="65"/>
        <end position="88"/>
    </location>
</feature>
<dbReference type="EMBL" id="JAXCGZ010020774">
    <property type="protein sequence ID" value="KAK7065475.1"/>
    <property type="molecule type" value="Genomic_DNA"/>
</dbReference>
<feature type="region of interest" description="Disordered" evidence="1">
    <location>
        <begin position="1"/>
        <end position="24"/>
    </location>
</feature>
<feature type="compositionally biased region" description="Basic residues" evidence="1">
    <location>
        <begin position="172"/>
        <end position="182"/>
    </location>
</feature>
<organism evidence="2 3">
    <name type="scientific">Halocaridina rubra</name>
    <name type="common">Hawaiian red shrimp</name>
    <dbReference type="NCBI Taxonomy" id="373956"/>
    <lineage>
        <taxon>Eukaryota</taxon>
        <taxon>Metazoa</taxon>
        <taxon>Ecdysozoa</taxon>
        <taxon>Arthropoda</taxon>
        <taxon>Crustacea</taxon>
        <taxon>Multicrustacea</taxon>
        <taxon>Malacostraca</taxon>
        <taxon>Eumalacostraca</taxon>
        <taxon>Eucarida</taxon>
        <taxon>Decapoda</taxon>
        <taxon>Pleocyemata</taxon>
        <taxon>Caridea</taxon>
        <taxon>Atyoidea</taxon>
        <taxon>Atyidae</taxon>
        <taxon>Halocaridina</taxon>
    </lineage>
</organism>
<comment type="caution">
    <text evidence="2">The sequence shown here is derived from an EMBL/GenBank/DDBJ whole genome shotgun (WGS) entry which is preliminary data.</text>
</comment>
<gene>
    <name evidence="2" type="ORF">SK128_018840</name>
</gene>
<keyword evidence="3" id="KW-1185">Reference proteome</keyword>
<feature type="region of interest" description="Disordered" evidence="1">
    <location>
        <begin position="307"/>
        <end position="404"/>
    </location>
</feature>
<evidence type="ECO:0000256" key="1">
    <source>
        <dbReference type="SAM" id="MobiDB-lite"/>
    </source>
</evidence>